<reference evidence="6 7" key="1">
    <citation type="submission" date="2017-04" db="EMBL/GenBank/DDBJ databases">
        <authorList>
            <person name="Afonso C.L."/>
            <person name="Miller P.J."/>
            <person name="Scott M.A."/>
            <person name="Spackman E."/>
            <person name="Goraichik I."/>
            <person name="Dimitrov K.M."/>
            <person name="Suarez D.L."/>
            <person name="Swayne D.E."/>
        </authorList>
    </citation>
    <scope>NUCLEOTIDE SEQUENCE [LARGE SCALE GENOMIC DNA]</scope>
    <source>
        <strain evidence="6 7">DSM 43828</strain>
    </source>
</reference>
<dbReference type="SUPFAM" id="SSF55781">
    <property type="entry name" value="GAF domain-like"/>
    <property type="match status" value="1"/>
</dbReference>
<keyword evidence="7" id="KW-1185">Reference proteome</keyword>
<dbReference type="PANTHER" id="PTHR30136">
    <property type="entry name" value="HELIX-TURN-HELIX TRANSCRIPTIONAL REGULATOR, ICLR FAMILY"/>
    <property type="match status" value="1"/>
</dbReference>
<dbReference type="InterPro" id="IPR005471">
    <property type="entry name" value="Tscrpt_reg_IclR_N"/>
</dbReference>
<keyword evidence="1" id="KW-0805">Transcription regulation</keyword>
<dbReference type="PANTHER" id="PTHR30136:SF24">
    <property type="entry name" value="HTH-TYPE TRANSCRIPTIONAL REPRESSOR ALLR"/>
    <property type="match status" value="1"/>
</dbReference>
<evidence type="ECO:0000313" key="7">
    <source>
        <dbReference type="Proteomes" id="UP000192674"/>
    </source>
</evidence>
<dbReference type="InterPro" id="IPR050707">
    <property type="entry name" value="HTH_MetabolicPath_Reg"/>
</dbReference>
<dbReference type="Gene3D" id="3.30.450.40">
    <property type="match status" value="1"/>
</dbReference>
<dbReference type="PROSITE" id="PS51078">
    <property type="entry name" value="ICLR_ED"/>
    <property type="match status" value="1"/>
</dbReference>
<dbReference type="InterPro" id="IPR029016">
    <property type="entry name" value="GAF-like_dom_sf"/>
</dbReference>
<evidence type="ECO:0000313" key="6">
    <source>
        <dbReference type="EMBL" id="SMD26532.1"/>
    </source>
</evidence>
<dbReference type="Pfam" id="PF09339">
    <property type="entry name" value="HTH_IclR"/>
    <property type="match status" value="1"/>
</dbReference>
<proteinExistence type="predicted"/>
<dbReference type="SMART" id="SM00346">
    <property type="entry name" value="HTH_ICLR"/>
    <property type="match status" value="1"/>
</dbReference>
<sequence length="263" mass="28072">MTTSESAPPRSLRAVDSRSPAVTRAVAILEELSRRQRPMALAELSRALDLAKSTVANLCSALESTHMIRRVDGRWTLGYKLVELGRGFLAGTDIVAEFRGQSAVLAVAATETLLLAVLDGSEVVYIARHDGCQPIRLASDIGLRLPAVATALGKAMLAGLPESELDKRLAQLSELPQLTARSHRTMDALRRDLDATRERGYAVDDEQSTEGVTSISVALSGSDNPPTAVGATLLAARLTTPLRESLVADLRQLAGRLGQLARS</sequence>
<dbReference type="EMBL" id="FWXV01000015">
    <property type="protein sequence ID" value="SMD26532.1"/>
    <property type="molecule type" value="Genomic_DNA"/>
</dbReference>
<keyword evidence="2" id="KW-0238">DNA-binding</keyword>
<dbReference type="AlphaFoldDB" id="A0A1Y5YB11"/>
<dbReference type="PROSITE" id="PS51077">
    <property type="entry name" value="HTH_ICLR"/>
    <property type="match status" value="1"/>
</dbReference>
<dbReference type="Proteomes" id="UP000192674">
    <property type="component" value="Unassembled WGS sequence"/>
</dbReference>
<dbReference type="Pfam" id="PF01614">
    <property type="entry name" value="IclR_C"/>
    <property type="match status" value="1"/>
</dbReference>
<accession>A0A1Y5YB11</accession>
<dbReference type="GO" id="GO:0003677">
    <property type="term" value="F:DNA binding"/>
    <property type="evidence" value="ECO:0007669"/>
    <property type="project" value="UniProtKB-KW"/>
</dbReference>
<evidence type="ECO:0000256" key="1">
    <source>
        <dbReference type="ARBA" id="ARBA00023015"/>
    </source>
</evidence>
<dbReference type="InterPro" id="IPR036388">
    <property type="entry name" value="WH-like_DNA-bd_sf"/>
</dbReference>
<feature type="domain" description="HTH iclR-type" evidence="4">
    <location>
        <begin position="19"/>
        <end position="79"/>
    </location>
</feature>
<protein>
    <submittedName>
        <fullName evidence="6">Transcriptional regulator, IclR family</fullName>
    </submittedName>
</protein>
<evidence type="ECO:0000256" key="3">
    <source>
        <dbReference type="ARBA" id="ARBA00023163"/>
    </source>
</evidence>
<name>A0A1Y5YB11_KIBAR</name>
<organism evidence="6 7">
    <name type="scientific">Kibdelosporangium aridum</name>
    <dbReference type="NCBI Taxonomy" id="2030"/>
    <lineage>
        <taxon>Bacteria</taxon>
        <taxon>Bacillati</taxon>
        <taxon>Actinomycetota</taxon>
        <taxon>Actinomycetes</taxon>
        <taxon>Pseudonocardiales</taxon>
        <taxon>Pseudonocardiaceae</taxon>
        <taxon>Kibdelosporangium</taxon>
    </lineage>
</organism>
<evidence type="ECO:0000259" key="5">
    <source>
        <dbReference type="PROSITE" id="PS51078"/>
    </source>
</evidence>
<gene>
    <name evidence="6" type="ORF">SAMN05661093_10115</name>
</gene>
<evidence type="ECO:0000256" key="2">
    <source>
        <dbReference type="ARBA" id="ARBA00023125"/>
    </source>
</evidence>
<dbReference type="SUPFAM" id="SSF46785">
    <property type="entry name" value="Winged helix' DNA-binding domain"/>
    <property type="match status" value="1"/>
</dbReference>
<feature type="domain" description="IclR-ED" evidence="5">
    <location>
        <begin position="80"/>
        <end position="263"/>
    </location>
</feature>
<keyword evidence="3" id="KW-0804">Transcription</keyword>
<dbReference type="GO" id="GO:0045892">
    <property type="term" value="P:negative regulation of DNA-templated transcription"/>
    <property type="evidence" value="ECO:0007669"/>
    <property type="project" value="TreeGrafter"/>
</dbReference>
<dbReference type="GO" id="GO:0003700">
    <property type="term" value="F:DNA-binding transcription factor activity"/>
    <property type="evidence" value="ECO:0007669"/>
    <property type="project" value="TreeGrafter"/>
</dbReference>
<evidence type="ECO:0000259" key="4">
    <source>
        <dbReference type="PROSITE" id="PS51077"/>
    </source>
</evidence>
<dbReference type="Gene3D" id="1.10.10.10">
    <property type="entry name" value="Winged helix-like DNA-binding domain superfamily/Winged helix DNA-binding domain"/>
    <property type="match status" value="1"/>
</dbReference>
<dbReference type="InterPro" id="IPR014757">
    <property type="entry name" value="Tscrpt_reg_IclR_C"/>
</dbReference>
<dbReference type="InterPro" id="IPR036390">
    <property type="entry name" value="WH_DNA-bd_sf"/>
</dbReference>